<protein>
    <submittedName>
        <fullName evidence="2">Uncharacterized protein</fullName>
    </submittedName>
</protein>
<sequence length="128" mass="14326">MPMTFDIFERAKASNIKNHSTQPPPSTFSTSVTPKSTMGDLTERLKRNLDEFKRLYRSPNLSQETELILKTEIDNNTKILADHLGGKFIPILSWAGNTKLTVDTALPDTQGLTKLVPRLTEPAPMVIM</sequence>
<dbReference type="Proteomes" id="UP001454036">
    <property type="component" value="Unassembled WGS sequence"/>
</dbReference>
<evidence type="ECO:0000313" key="2">
    <source>
        <dbReference type="EMBL" id="GAA0164296.1"/>
    </source>
</evidence>
<dbReference type="AlphaFoldDB" id="A0AAV3QM20"/>
<evidence type="ECO:0000256" key="1">
    <source>
        <dbReference type="SAM" id="MobiDB-lite"/>
    </source>
</evidence>
<organism evidence="2 3">
    <name type="scientific">Lithospermum erythrorhizon</name>
    <name type="common">Purple gromwell</name>
    <name type="synonym">Lithospermum officinale var. erythrorhizon</name>
    <dbReference type="NCBI Taxonomy" id="34254"/>
    <lineage>
        <taxon>Eukaryota</taxon>
        <taxon>Viridiplantae</taxon>
        <taxon>Streptophyta</taxon>
        <taxon>Embryophyta</taxon>
        <taxon>Tracheophyta</taxon>
        <taxon>Spermatophyta</taxon>
        <taxon>Magnoliopsida</taxon>
        <taxon>eudicotyledons</taxon>
        <taxon>Gunneridae</taxon>
        <taxon>Pentapetalae</taxon>
        <taxon>asterids</taxon>
        <taxon>lamiids</taxon>
        <taxon>Boraginales</taxon>
        <taxon>Boraginaceae</taxon>
        <taxon>Boraginoideae</taxon>
        <taxon>Lithospermeae</taxon>
        <taxon>Lithospermum</taxon>
    </lineage>
</organism>
<comment type="caution">
    <text evidence="2">The sequence shown here is derived from an EMBL/GenBank/DDBJ whole genome shotgun (WGS) entry which is preliminary data.</text>
</comment>
<feature type="region of interest" description="Disordered" evidence="1">
    <location>
        <begin position="14"/>
        <end position="38"/>
    </location>
</feature>
<gene>
    <name evidence="2" type="ORF">LIER_19966</name>
</gene>
<evidence type="ECO:0000313" key="3">
    <source>
        <dbReference type="Proteomes" id="UP001454036"/>
    </source>
</evidence>
<name>A0AAV3QM20_LITER</name>
<keyword evidence="3" id="KW-1185">Reference proteome</keyword>
<dbReference type="EMBL" id="BAABME010005001">
    <property type="protein sequence ID" value="GAA0164296.1"/>
    <property type="molecule type" value="Genomic_DNA"/>
</dbReference>
<accession>A0AAV3QM20</accession>
<feature type="compositionally biased region" description="Low complexity" evidence="1">
    <location>
        <begin position="27"/>
        <end position="37"/>
    </location>
</feature>
<reference evidence="2 3" key="1">
    <citation type="submission" date="2024-01" db="EMBL/GenBank/DDBJ databases">
        <title>The complete chloroplast genome sequence of Lithospermum erythrorhizon: insights into the phylogenetic relationship among Boraginaceae species and the maternal lineages of purple gromwells.</title>
        <authorList>
            <person name="Okada T."/>
            <person name="Watanabe K."/>
        </authorList>
    </citation>
    <scope>NUCLEOTIDE SEQUENCE [LARGE SCALE GENOMIC DNA]</scope>
</reference>
<proteinExistence type="predicted"/>